<protein>
    <submittedName>
        <fullName evidence="3">Nucleotide-binding universal stress UspA family protein</fullName>
    </submittedName>
</protein>
<evidence type="ECO:0000259" key="2">
    <source>
        <dbReference type="Pfam" id="PF00582"/>
    </source>
</evidence>
<feature type="domain" description="UspA" evidence="2">
    <location>
        <begin position="147"/>
        <end position="262"/>
    </location>
</feature>
<dbReference type="RefSeq" id="WP_188073719.1">
    <property type="nucleotide sequence ID" value="NZ_BSPS01000112.1"/>
</dbReference>
<dbReference type="Proteomes" id="UP000571950">
    <property type="component" value="Unassembled WGS sequence"/>
</dbReference>
<dbReference type="InterPro" id="IPR006016">
    <property type="entry name" value="UspA"/>
</dbReference>
<dbReference type="Pfam" id="PF00582">
    <property type="entry name" value="Usp"/>
    <property type="match status" value="1"/>
</dbReference>
<sequence>MKNILLLVHDDAGQEARLQTALDITRALEGHLSCIDVAVVPLVAADINGGAEQAMLLEEERDRERANRATLEARLNREAVSWDWTDVIGGMAQAMVDASSLADIIILNRQLEESSFLDMREITSRVVMKSRAPVAAVPEDQTHFGTDRALVAWDGSESCAATLRACVPLLKLASDVRIFTATEKSNQLSPAAAAQYLSRHGIRAEIDLVERGSRNADDLIAEAAASAQADYVLMGAYGRGRLRETFGGVTKRLLSSSKLPLILGH</sequence>
<organism evidence="3 4">
    <name type="scientific">Sphingobium jiangsuense</name>
    <dbReference type="NCBI Taxonomy" id="870476"/>
    <lineage>
        <taxon>Bacteria</taxon>
        <taxon>Pseudomonadati</taxon>
        <taxon>Pseudomonadota</taxon>
        <taxon>Alphaproteobacteria</taxon>
        <taxon>Sphingomonadales</taxon>
        <taxon>Sphingomonadaceae</taxon>
        <taxon>Sphingobium</taxon>
    </lineage>
</organism>
<comment type="similarity">
    <text evidence="1">Belongs to the universal stress protein A family.</text>
</comment>
<proteinExistence type="inferred from homology"/>
<accession>A0A7W6BNK6</accession>
<reference evidence="3 4" key="1">
    <citation type="submission" date="2020-08" db="EMBL/GenBank/DDBJ databases">
        <title>Genomic Encyclopedia of Type Strains, Phase IV (KMG-IV): sequencing the most valuable type-strain genomes for metagenomic binning, comparative biology and taxonomic classification.</title>
        <authorList>
            <person name="Goeker M."/>
        </authorList>
    </citation>
    <scope>NUCLEOTIDE SEQUENCE [LARGE SCALE GENOMIC DNA]</scope>
    <source>
        <strain evidence="3 4">DSM 26189</strain>
    </source>
</reference>
<evidence type="ECO:0000313" key="3">
    <source>
        <dbReference type="EMBL" id="MBB3928442.1"/>
    </source>
</evidence>
<evidence type="ECO:0000256" key="1">
    <source>
        <dbReference type="ARBA" id="ARBA00008791"/>
    </source>
</evidence>
<keyword evidence="4" id="KW-1185">Reference proteome</keyword>
<dbReference type="EMBL" id="JACIDT010000024">
    <property type="protein sequence ID" value="MBB3928442.1"/>
    <property type="molecule type" value="Genomic_DNA"/>
</dbReference>
<name>A0A7W6BNK6_9SPHN</name>
<dbReference type="Gene3D" id="3.40.50.12370">
    <property type="match status" value="1"/>
</dbReference>
<comment type="caution">
    <text evidence="3">The sequence shown here is derived from an EMBL/GenBank/DDBJ whole genome shotgun (WGS) entry which is preliminary data.</text>
</comment>
<dbReference type="SUPFAM" id="SSF52402">
    <property type="entry name" value="Adenine nucleotide alpha hydrolases-like"/>
    <property type="match status" value="2"/>
</dbReference>
<evidence type="ECO:0000313" key="4">
    <source>
        <dbReference type="Proteomes" id="UP000571950"/>
    </source>
</evidence>
<dbReference type="AlphaFoldDB" id="A0A7W6BNK6"/>
<gene>
    <name evidence="3" type="ORF">GGR43_004186</name>
</gene>
<dbReference type="PANTHER" id="PTHR46268">
    <property type="entry name" value="STRESS RESPONSE PROTEIN NHAX"/>
    <property type="match status" value="1"/>
</dbReference>
<dbReference type="PANTHER" id="PTHR46268:SF15">
    <property type="entry name" value="UNIVERSAL STRESS PROTEIN HP_0031"/>
    <property type="match status" value="1"/>
</dbReference>